<protein>
    <recommendedName>
        <fullName evidence="2">DUF4350 domain-containing protein</fullName>
    </recommendedName>
</protein>
<sequence>MKASDILSVVVTFALAVLLVVGATAGAGVVLGDGQSPTTAQPSAPAYKTGALLPNPVSEDGAVTSPETETKNTVVVDMSHGNDVSRADMQPLVDALVSSGHEVQFFSGGSSGYGLASSSGSSPLNKTLRNADAFIVANPASSYNNKEVNGIEAFADAGGRVLILADTATQASSSSPSIIPGISSGGSISATGQPTNVAGRFGITFGSGYLYDMTDNANNFQYIYGSAVGDDAVSTGANQTVFRKAVPVVTGGDATPVLASEDVRLSSTRKGGNYAVAVRDGSVLAVGDTWFLSPEAATLADNEQLVSNVASFLVTGDKDPGAPKKASPSTPSFGGSSPVSSSGTGSANASA</sequence>
<organism evidence="3 4">
    <name type="scientific">Halogeometricum borinquense</name>
    <dbReference type="NCBI Taxonomy" id="60847"/>
    <lineage>
        <taxon>Archaea</taxon>
        <taxon>Methanobacteriati</taxon>
        <taxon>Methanobacteriota</taxon>
        <taxon>Stenosarchaea group</taxon>
        <taxon>Halobacteria</taxon>
        <taxon>Halobacteriales</taxon>
        <taxon>Haloferacaceae</taxon>
        <taxon>Halogeometricum</taxon>
    </lineage>
</organism>
<reference evidence="3 4" key="1">
    <citation type="submission" date="2020-02" db="EMBL/GenBank/DDBJ databases">
        <title>Whole genome sequence of Halogeometricum borinquense strain wsp4.</title>
        <authorList>
            <person name="Verma D.K."/>
            <person name="Gopal K."/>
            <person name="Prasad E.S."/>
        </authorList>
    </citation>
    <scope>NUCLEOTIDE SEQUENCE [LARGE SCALE GENOMIC DNA]</scope>
    <source>
        <strain evidence="4">wsp4</strain>
    </source>
</reference>
<evidence type="ECO:0000313" key="3">
    <source>
        <dbReference type="EMBL" id="QIB74442.1"/>
    </source>
</evidence>
<dbReference type="RefSeq" id="WP_163486370.1">
    <property type="nucleotide sequence ID" value="NZ_CP048739.1"/>
</dbReference>
<dbReference type="EMBL" id="CP048739">
    <property type="protein sequence ID" value="QIB74442.1"/>
    <property type="molecule type" value="Genomic_DNA"/>
</dbReference>
<evidence type="ECO:0000259" key="2">
    <source>
        <dbReference type="Pfam" id="PF14258"/>
    </source>
</evidence>
<feature type="domain" description="DUF4350" evidence="2">
    <location>
        <begin position="123"/>
        <end position="309"/>
    </location>
</feature>
<proteinExistence type="predicted"/>
<accession>A0A6C0UG42</accession>
<dbReference type="Pfam" id="PF14258">
    <property type="entry name" value="DUF4350"/>
    <property type="match status" value="1"/>
</dbReference>
<name>A0A6C0UG42_9EURY</name>
<gene>
    <name evidence="3" type="ORF">G3I44_09195</name>
</gene>
<dbReference type="InterPro" id="IPR025646">
    <property type="entry name" value="DUF4350"/>
</dbReference>
<dbReference type="GeneID" id="44079574"/>
<dbReference type="Proteomes" id="UP000465846">
    <property type="component" value="Chromosome"/>
</dbReference>
<feature type="region of interest" description="Disordered" evidence="1">
    <location>
        <begin position="316"/>
        <end position="351"/>
    </location>
</feature>
<dbReference type="AlphaFoldDB" id="A0A6C0UG42"/>
<evidence type="ECO:0000313" key="4">
    <source>
        <dbReference type="Proteomes" id="UP000465846"/>
    </source>
</evidence>
<evidence type="ECO:0000256" key="1">
    <source>
        <dbReference type="SAM" id="MobiDB-lite"/>
    </source>
</evidence>
<feature type="compositionally biased region" description="Low complexity" evidence="1">
    <location>
        <begin position="327"/>
        <end position="351"/>
    </location>
</feature>